<dbReference type="EMBL" id="KN832870">
    <property type="protein sequence ID" value="KIN07067.1"/>
    <property type="molecule type" value="Genomic_DNA"/>
</dbReference>
<dbReference type="SUPFAM" id="SSF53474">
    <property type="entry name" value="alpha/beta-Hydrolases"/>
    <property type="match status" value="1"/>
</dbReference>
<dbReference type="Gene3D" id="3.40.50.1820">
    <property type="entry name" value="alpha/beta hydrolase"/>
    <property type="match status" value="1"/>
</dbReference>
<comment type="similarity">
    <text evidence="2">Belongs to the AB hydrolase superfamily. FUS2 hydrolase family.</text>
</comment>
<dbReference type="PANTHER" id="PTHR22946">
    <property type="entry name" value="DIENELACTONE HYDROLASE DOMAIN-CONTAINING PROTEIN-RELATED"/>
    <property type="match status" value="1"/>
</dbReference>
<dbReference type="InParanoid" id="A0A0C3HXX3"/>
<dbReference type="STRING" id="913774.A0A0C3HXX3"/>
<keyword evidence="5" id="KW-1185">Reference proteome</keyword>
<name>A0A0C3HXX3_OIDMZ</name>
<dbReference type="InterPro" id="IPR050261">
    <property type="entry name" value="FrsA_esterase"/>
</dbReference>
<dbReference type="Proteomes" id="UP000054321">
    <property type="component" value="Unassembled WGS sequence"/>
</dbReference>
<sequence>MSGVNVSFRTVDNVTLRGLFYMPANSSSSKLPCVVISHGFSAVKEMGLTAVAEHLSSHLPLACLVFDNRGFGESDTRQGEPRLEIDARVQTSDISDAITYCQARPEIDADRIGIWGSSFSGANVLWVAAVDRRVKAVVSQAPLMDGWSGFANLLRSDEISDFEADFQKDRLARAAGEPPMMIAVVDPNQLNRSAMTTKDSNVAMGGAEERAKTWRNEVTLKSMENFRAHPAGAFIQHISPTPLLLTLATNDVVTPTATSLEAYARALEPKELHLFEGGHYDAYFGGSGFESCIKVQTDFFGRKLCNSTKTALL</sequence>
<evidence type="ECO:0000256" key="1">
    <source>
        <dbReference type="ARBA" id="ARBA00022801"/>
    </source>
</evidence>
<dbReference type="AlphaFoldDB" id="A0A0C3HXX3"/>
<dbReference type="GO" id="GO:0016788">
    <property type="term" value="F:hydrolase activity, acting on ester bonds"/>
    <property type="evidence" value="ECO:0007669"/>
    <property type="project" value="UniProtKB-ARBA"/>
</dbReference>
<dbReference type="Pfam" id="PF00561">
    <property type="entry name" value="Abhydrolase_1"/>
    <property type="match status" value="1"/>
</dbReference>
<dbReference type="Gene3D" id="1.10.10.800">
    <property type="match status" value="1"/>
</dbReference>
<keyword evidence="1" id="KW-0378">Hydrolase</keyword>
<dbReference type="InterPro" id="IPR000073">
    <property type="entry name" value="AB_hydrolase_1"/>
</dbReference>
<reference evidence="4 5" key="1">
    <citation type="submission" date="2014-04" db="EMBL/GenBank/DDBJ databases">
        <authorList>
            <consortium name="DOE Joint Genome Institute"/>
            <person name="Kuo A."/>
            <person name="Martino E."/>
            <person name="Perotto S."/>
            <person name="Kohler A."/>
            <person name="Nagy L.G."/>
            <person name="Floudas D."/>
            <person name="Copeland A."/>
            <person name="Barry K.W."/>
            <person name="Cichocki N."/>
            <person name="Veneault-Fourrey C."/>
            <person name="LaButti K."/>
            <person name="Lindquist E.A."/>
            <person name="Lipzen A."/>
            <person name="Lundell T."/>
            <person name="Morin E."/>
            <person name="Murat C."/>
            <person name="Sun H."/>
            <person name="Tunlid A."/>
            <person name="Henrissat B."/>
            <person name="Grigoriev I.V."/>
            <person name="Hibbett D.S."/>
            <person name="Martin F."/>
            <person name="Nordberg H.P."/>
            <person name="Cantor M.N."/>
            <person name="Hua S.X."/>
        </authorList>
    </citation>
    <scope>NUCLEOTIDE SEQUENCE [LARGE SCALE GENOMIC DNA]</scope>
    <source>
        <strain evidence="4 5">Zn</strain>
    </source>
</reference>
<evidence type="ECO:0000313" key="4">
    <source>
        <dbReference type="EMBL" id="KIN07067.1"/>
    </source>
</evidence>
<dbReference type="HOGENOM" id="CLU_048587_1_1_1"/>
<proteinExistence type="inferred from homology"/>
<evidence type="ECO:0000256" key="2">
    <source>
        <dbReference type="ARBA" id="ARBA00038115"/>
    </source>
</evidence>
<reference evidence="5" key="2">
    <citation type="submission" date="2015-01" db="EMBL/GenBank/DDBJ databases">
        <title>Evolutionary Origins and Diversification of the Mycorrhizal Mutualists.</title>
        <authorList>
            <consortium name="DOE Joint Genome Institute"/>
            <consortium name="Mycorrhizal Genomics Consortium"/>
            <person name="Kohler A."/>
            <person name="Kuo A."/>
            <person name="Nagy L.G."/>
            <person name="Floudas D."/>
            <person name="Copeland A."/>
            <person name="Barry K.W."/>
            <person name="Cichocki N."/>
            <person name="Veneault-Fourrey C."/>
            <person name="LaButti K."/>
            <person name="Lindquist E.A."/>
            <person name="Lipzen A."/>
            <person name="Lundell T."/>
            <person name="Morin E."/>
            <person name="Murat C."/>
            <person name="Riley R."/>
            <person name="Ohm R."/>
            <person name="Sun H."/>
            <person name="Tunlid A."/>
            <person name="Henrissat B."/>
            <person name="Grigoriev I.V."/>
            <person name="Hibbett D.S."/>
            <person name="Martin F."/>
        </authorList>
    </citation>
    <scope>NUCLEOTIDE SEQUENCE [LARGE SCALE GENOMIC DNA]</scope>
    <source>
        <strain evidence="5">Zn</strain>
    </source>
</reference>
<dbReference type="OrthoDB" id="2498029at2759"/>
<accession>A0A0C3HXX3</accession>
<evidence type="ECO:0000313" key="5">
    <source>
        <dbReference type="Proteomes" id="UP000054321"/>
    </source>
</evidence>
<dbReference type="PANTHER" id="PTHR22946:SF9">
    <property type="entry name" value="POLYKETIDE TRANSFERASE AF380"/>
    <property type="match status" value="1"/>
</dbReference>
<protein>
    <recommendedName>
        <fullName evidence="3">AB hydrolase-1 domain-containing protein</fullName>
    </recommendedName>
</protein>
<feature type="domain" description="AB hydrolase-1" evidence="3">
    <location>
        <begin position="33"/>
        <end position="283"/>
    </location>
</feature>
<dbReference type="InterPro" id="IPR029058">
    <property type="entry name" value="AB_hydrolase_fold"/>
</dbReference>
<evidence type="ECO:0000259" key="3">
    <source>
        <dbReference type="Pfam" id="PF00561"/>
    </source>
</evidence>
<gene>
    <name evidence="4" type="ORF">OIDMADRAFT_110647</name>
</gene>
<organism evidence="4 5">
    <name type="scientific">Oidiodendron maius (strain Zn)</name>
    <dbReference type="NCBI Taxonomy" id="913774"/>
    <lineage>
        <taxon>Eukaryota</taxon>
        <taxon>Fungi</taxon>
        <taxon>Dikarya</taxon>
        <taxon>Ascomycota</taxon>
        <taxon>Pezizomycotina</taxon>
        <taxon>Leotiomycetes</taxon>
        <taxon>Leotiomycetes incertae sedis</taxon>
        <taxon>Myxotrichaceae</taxon>
        <taxon>Oidiodendron</taxon>
    </lineage>
</organism>